<evidence type="ECO:0000256" key="2">
    <source>
        <dbReference type="SAM" id="SignalP"/>
    </source>
</evidence>
<proteinExistence type="predicted"/>
<evidence type="ECO:0000313" key="4">
    <source>
        <dbReference type="EMBL" id="GAA4485195.1"/>
    </source>
</evidence>
<feature type="region of interest" description="Disordered" evidence="1">
    <location>
        <begin position="503"/>
        <end position="523"/>
    </location>
</feature>
<evidence type="ECO:0000313" key="5">
    <source>
        <dbReference type="Proteomes" id="UP001500731"/>
    </source>
</evidence>
<dbReference type="RefSeq" id="WP_345186426.1">
    <property type="nucleotide sequence ID" value="NZ_BAABGP010000013.1"/>
</dbReference>
<dbReference type="InterPro" id="IPR019606">
    <property type="entry name" value="GerMN"/>
</dbReference>
<sequence length="568" mass="58833">MRIVRMLRGAIVVAAALGLAACAALPTTGDVRPGLAAGQADTSSDVAYVPQGPSDGMDPEQIVRGFIDAASSPKDSWGIAREYLTSSAAQKWKPDVGVTIDASLSDRRYDAPTVAKGATAATVRLGLQQTANVDENGNYSGSAVSGSSELPFSLAKGADGQWRITSAPDGIVLDAQSFAAGDVFAPYALEYFDPTWTYLVPDVRWFPKRENTASRIVQSLVTGKPSPWLTNGVRTAFTGDVALARNTVTPVAQVAEVALTDAALSADAATLARMRTQLERSLADLGVQQVKLTVGGRDLNAGSASAASTTVDSRPLVLTDKGFGFLSDGEVTPVAGVSAELTSFPHPITAIRASSGAQRVVVQTADGVVYAVADGKVDEFDSRPGLAAPALDPFGYIWTVPQQTPQAITAWSTSITPRPITGPQDASQLTALAMSRDGSRLAMAVVVSGQIRVEVAAVTRDDRGAPTAIGPPSVVSWPPGPVADITWLDDTTVGVLTSDNNSTELLEQPVGGPKTTVAAPDGTRTVAPAPSLLTIRLLGGTGVLWVRSGPNWPQVSTNVKVLGVQLGG</sequence>
<dbReference type="Proteomes" id="UP001500731">
    <property type="component" value="Unassembled WGS sequence"/>
</dbReference>
<dbReference type="SUPFAM" id="SSF69322">
    <property type="entry name" value="Tricorn protease domain 2"/>
    <property type="match status" value="1"/>
</dbReference>
<dbReference type="EMBL" id="BAABGP010000013">
    <property type="protein sequence ID" value="GAA4485195.1"/>
    <property type="molecule type" value="Genomic_DNA"/>
</dbReference>
<dbReference type="SMART" id="SM00909">
    <property type="entry name" value="Germane"/>
    <property type="match status" value="1"/>
</dbReference>
<feature type="signal peptide" evidence="2">
    <location>
        <begin position="1"/>
        <end position="23"/>
    </location>
</feature>
<feature type="chain" id="PRO_5046967213" evidence="2">
    <location>
        <begin position="24"/>
        <end position="568"/>
    </location>
</feature>
<dbReference type="PROSITE" id="PS51257">
    <property type="entry name" value="PROKAR_LIPOPROTEIN"/>
    <property type="match status" value="1"/>
</dbReference>
<accession>A0ABP8PBI3</accession>
<comment type="caution">
    <text evidence="4">The sequence shown here is derived from an EMBL/GenBank/DDBJ whole genome shotgun (WGS) entry which is preliminary data.</text>
</comment>
<dbReference type="Pfam" id="PF25976">
    <property type="entry name" value="LpqB_N"/>
    <property type="match status" value="1"/>
</dbReference>
<name>A0ABP8PBI3_9MICO</name>
<keyword evidence="5" id="KW-1185">Reference proteome</keyword>
<reference evidence="5" key="1">
    <citation type="journal article" date="2019" name="Int. J. Syst. Evol. Microbiol.">
        <title>The Global Catalogue of Microorganisms (GCM) 10K type strain sequencing project: providing services to taxonomists for standard genome sequencing and annotation.</title>
        <authorList>
            <consortium name="The Broad Institute Genomics Platform"/>
            <consortium name="The Broad Institute Genome Sequencing Center for Infectious Disease"/>
            <person name="Wu L."/>
            <person name="Ma J."/>
        </authorList>
    </citation>
    <scope>NUCLEOTIDE SEQUENCE [LARGE SCALE GENOMIC DNA]</scope>
    <source>
        <strain evidence="5">JCM 17839</strain>
    </source>
</reference>
<evidence type="ECO:0000259" key="3">
    <source>
        <dbReference type="SMART" id="SM00909"/>
    </source>
</evidence>
<organism evidence="4 5">
    <name type="scientific">Microbacterium panaciterrae</name>
    <dbReference type="NCBI Taxonomy" id="985759"/>
    <lineage>
        <taxon>Bacteria</taxon>
        <taxon>Bacillati</taxon>
        <taxon>Actinomycetota</taxon>
        <taxon>Actinomycetes</taxon>
        <taxon>Micrococcales</taxon>
        <taxon>Microbacteriaceae</taxon>
        <taxon>Microbacterium</taxon>
    </lineage>
</organism>
<protein>
    <submittedName>
        <fullName evidence="4">LpqB family beta-propeller domain-containing protein</fullName>
    </submittedName>
</protein>
<gene>
    <name evidence="4" type="ORF">GCM10023171_19180</name>
</gene>
<dbReference type="InterPro" id="IPR059026">
    <property type="entry name" value="LpqB_N"/>
</dbReference>
<keyword evidence="2" id="KW-0732">Signal</keyword>
<evidence type="ECO:0000256" key="1">
    <source>
        <dbReference type="SAM" id="MobiDB-lite"/>
    </source>
</evidence>
<feature type="domain" description="GerMN" evidence="3">
    <location>
        <begin position="213"/>
        <end position="303"/>
    </location>
</feature>
<dbReference type="InterPro" id="IPR018910">
    <property type="entry name" value="LpqB_C"/>
</dbReference>
<dbReference type="Pfam" id="PF10647">
    <property type="entry name" value="Gmad1"/>
    <property type="match status" value="1"/>
</dbReference>